<sequence length="50" mass="5475">MIFTKFVEIGRVVYISKGKNEGKLAVIVNVVDGNKVLLDGPSTDVIRSVR</sequence>
<dbReference type="Proteomes" id="UP000887579">
    <property type="component" value="Unplaced"/>
</dbReference>
<accession>A0AC34GE80</accession>
<proteinExistence type="predicted"/>
<evidence type="ECO:0000313" key="2">
    <source>
        <dbReference type="WBParaSite" id="ES5_v2.g27830.t1"/>
    </source>
</evidence>
<dbReference type="WBParaSite" id="ES5_v2.g27830.t1">
    <property type="protein sequence ID" value="ES5_v2.g27830.t1"/>
    <property type="gene ID" value="ES5_v2.g27830"/>
</dbReference>
<reference evidence="2" key="1">
    <citation type="submission" date="2022-11" db="UniProtKB">
        <authorList>
            <consortium name="WormBaseParasite"/>
        </authorList>
    </citation>
    <scope>IDENTIFICATION</scope>
</reference>
<organism evidence="1 2">
    <name type="scientific">Panagrolaimus sp. ES5</name>
    <dbReference type="NCBI Taxonomy" id="591445"/>
    <lineage>
        <taxon>Eukaryota</taxon>
        <taxon>Metazoa</taxon>
        <taxon>Ecdysozoa</taxon>
        <taxon>Nematoda</taxon>
        <taxon>Chromadorea</taxon>
        <taxon>Rhabditida</taxon>
        <taxon>Tylenchina</taxon>
        <taxon>Panagrolaimomorpha</taxon>
        <taxon>Panagrolaimoidea</taxon>
        <taxon>Panagrolaimidae</taxon>
        <taxon>Panagrolaimus</taxon>
    </lineage>
</organism>
<protein>
    <submittedName>
        <fullName evidence="2">KOW domain-containing protein</fullName>
    </submittedName>
</protein>
<name>A0AC34GE80_9BILA</name>
<evidence type="ECO:0000313" key="1">
    <source>
        <dbReference type="Proteomes" id="UP000887579"/>
    </source>
</evidence>